<dbReference type="EMBL" id="SAIY01000008">
    <property type="protein sequence ID" value="NGM15208.1"/>
    <property type="molecule type" value="Genomic_DNA"/>
</dbReference>
<dbReference type="AlphaFoldDB" id="A0A6M1LA76"/>
<feature type="region of interest" description="Disordered" evidence="1">
    <location>
        <begin position="1"/>
        <end position="27"/>
    </location>
</feature>
<evidence type="ECO:0000313" key="3">
    <source>
        <dbReference type="EMBL" id="NGM15208.1"/>
    </source>
</evidence>
<gene>
    <name evidence="3" type="ORF">ENC19_22430</name>
</gene>
<dbReference type="GO" id="GO:0006144">
    <property type="term" value="P:purine nucleobase metabolic process"/>
    <property type="evidence" value="ECO:0007669"/>
    <property type="project" value="TreeGrafter"/>
</dbReference>
<evidence type="ECO:0000313" key="4">
    <source>
        <dbReference type="Proteomes" id="UP000478148"/>
    </source>
</evidence>
<evidence type="ECO:0000259" key="2">
    <source>
        <dbReference type="Pfam" id="PF00576"/>
    </source>
</evidence>
<comment type="caution">
    <text evidence="3">The sequence shown here is derived from an EMBL/GenBank/DDBJ whole genome shotgun (WGS) entry which is preliminary data.</text>
</comment>
<sequence length="139" mass="14999">MHGDSTPFDDRGNQALAQSRAEQEQKSMKVTAQALDVVYGRPAAGVPARLERRTPEGWKPVAGVGTDDHGHILDWSGNRLVKGDYRDVFDSGSYFADLGVGTVYPEIAVVVGLLDDTDVCDIQVLPAPYSCSMFIGARS</sequence>
<dbReference type="PANTHER" id="PTHR10395">
    <property type="entry name" value="URICASE AND TRANSTHYRETIN-RELATED"/>
    <property type="match status" value="1"/>
</dbReference>
<accession>A0A6M1LA76</accession>
<evidence type="ECO:0000256" key="1">
    <source>
        <dbReference type="SAM" id="MobiDB-lite"/>
    </source>
</evidence>
<organism evidence="3 4">
    <name type="scientific">Verrucosispora sioxanthis</name>
    <dbReference type="NCBI Taxonomy" id="2499994"/>
    <lineage>
        <taxon>Bacteria</taxon>
        <taxon>Bacillati</taxon>
        <taxon>Actinomycetota</taxon>
        <taxon>Actinomycetes</taxon>
        <taxon>Micromonosporales</taxon>
        <taxon>Micromonosporaceae</taxon>
        <taxon>Micromonospora</taxon>
    </lineage>
</organism>
<dbReference type="Proteomes" id="UP000478148">
    <property type="component" value="Unassembled WGS sequence"/>
</dbReference>
<dbReference type="PANTHER" id="PTHR10395:SF7">
    <property type="entry name" value="5-HYDROXYISOURATE HYDROLASE"/>
    <property type="match status" value="1"/>
</dbReference>
<dbReference type="Gene3D" id="2.60.40.180">
    <property type="entry name" value="Transthyretin/hydroxyisourate hydrolase domain"/>
    <property type="match status" value="1"/>
</dbReference>
<dbReference type="SUPFAM" id="SSF49472">
    <property type="entry name" value="Transthyretin (synonym: prealbumin)"/>
    <property type="match status" value="1"/>
</dbReference>
<proteinExistence type="predicted"/>
<reference evidence="3 4" key="1">
    <citation type="submission" date="2020-02" db="EMBL/GenBank/DDBJ databases">
        <title>Draft Genome Sequence of Verrucosispora sp. Strain CWR15, Isolated from Gulf of Mexico Sponge.</title>
        <authorList>
            <person name="Kennedy S.J."/>
            <person name="Cella E."/>
            <person name="Azarian T."/>
            <person name="Baker B.J."/>
            <person name="Shaw L.N."/>
        </authorList>
    </citation>
    <scope>NUCLEOTIDE SEQUENCE [LARGE SCALE GENOMIC DNA]</scope>
    <source>
        <strain evidence="3 4">CWR15</strain>
    </source>
</reference>
<dbReference type="Pfam" id="PF00576">
    <property type="entry name" value="Transthyretin"/>
    <property type="match status" value="1"/>
</dbReference>
<dbReference type="RefSeq" id="WP_164449057.1">
    <property type="nucleotide sequence ID" value="NZ_SAIY01000008.1"/>
</dbReference>
<feature type="domain" description="Transthyretin/hydroxyisourate hydrolase" evidence="2">
    <location>
        <begin position="30"/>
        <end position="136"/>
    </location>
</feature>
<dbReference type="InterPro" id="IPR023416">
    <property type="entry name" value="Transthyretin/HIU_hydrolase_d"/>
</dbReference>
<dbReference type="InterPro" id="IPR036817">
    <property type="entry name" value="Transthyretin/HIU_hydrolase_sf"/>
</dbReference>
<keyword evidence="4" id="KW-1185">Reference proteome</keyword>
<protein>
    <recommendedName>
        <fullName evidence="2">Transthyretin/hydroxyisourate hydrolase domain-containing protein</fullName>
    </recommendedName>
</protein>
<name>A0A6M1LA76_9ACTN</name>
<feature type="compositionally biased region" description="Basic and acidic residues" evidence="1">
    <location>
        <begin position="1"/>
        <end position="12"/>
    </location>
</feature>